<keyword evidence="5 10" id="KW-0297">G-protein coupled receptor</keyword>
<dbReference type="InterPro" id="IPR026234">
    <property type="entry name" value="MRGPCRFAMILY"/>
</dbReference>
<keyword evidence="7 10" id="KW-0675">Receptor</keyword>
<evidence type="ECO:0000256" key="7">
    <source>
        <dbReference type="ARBA" id="ARBA00023170"/>
    </source>
</evidence>
<accession>A0A6P8P0A7</accession>
<evidence type="ECO:0000256" key="2">
    <source>
        <dbReference type="ARBA" id="ARBA00022475"/>
    </source>
</evidence>
<dbReference type="RefSeq" id="XP_033776908.1">
    <property type="nucleotide sequence ID" value="XM_033921017.1"/>
</dbReference>
<dbReference type="InterPro" id="IPR000276">
    <property type="entry name" value="GPCR_Rhodpsn"/>
</dbReference>
<keyword evidence="2" id="KW-1003">Cell membrane</keyword>
<evidence type="ECO:0000256" key="12">
    <source>
        <dbReference type="SAM" id="Phobius"/>
    </source>
</evidence>
<feature type="transmembrane region" description="Helical" evidence="12">
    <location>
        <begin position="136"/>
        <end position="158"/>
    </location>
</feature>
<dbReference type="GO" id="GO:0004930">
    <property type="term" value="F:G protein-coupled receptor activity"/>
    <property type="evidence" value="ECO:0007669"/>
    <property type="project" value="UniProtKB-KW"/>
</dbReference>
<feature type="transmembrane region" description="Helical" evidence="12">
    <location>
        <begin position="56"/>
        <end position="85"/>
    </location>
</feature>
<dbReference type="PANTHER" id="PTHR11334:SF29">
    <property type="entry name" value="MAS-RELATED G-PROTEIN COUPLED RECEPTOR MEMBER X2"/>
    <property type="match status" value="1"/>
</dbReference>
<evidence type="ECO:0000256" key="8">
    <source>
        <dbReference type="ARBA" id="ARBA00023224"/>
    </source>
</evidence>
<dbReference type="Proteomes" id="UP000515159">
    <property type="component" value="Chromosome 14"/>
</dbReference>
<evidence type="ECO:0000259" key="13">
    <source>
        <dbReference type="PROSITE" id="PS50262"/>
    </source>
</evidence>
<dbReference type="Gene3D" id="1.20.1070.10">
    <property type="entry name" value="Rhodopsin 7-helix transmembrane proteins"/>
    <property type="match status" value="1"/>
</dbReference>
<dbReference type="PRINTS" id="PR02108">
    <property type="entry name" value="MRGPCRFAMILY"/>
</dbReference>
<comment type="similarity">
    <text evidence="9">Belongs to the G-protein coupled receptor 1 family. Mas subfamily.</text>
</comment>
<evidence type="ECO:0000256" key="4">
    <source>
        <dbReference type="ARBA" id="ARBA00022989"/>
    </source>
</evidence>
<feature type="transmembrane region" description="Helical" evidence="12">
    <location>
        <begin position="257"/>
        <end position="284"/>
    </location>
</feature>
<keyword evidence="8 10" id="KW-0807">Transducer</keyword>
<dbReference type="AlphaFoldDB" id="A0A6P8P0A7"/>
<dbReference type="PROSITE" id="PS50262">
    <property type="entry name" value="G_PROTEIN_RECEP_F1_2"/>
    <property type="match status" value="1"/>
</dbReference>
<feature type="region of interest" description="Disordered" evidence="11">
    <location>
        <begin position="343"/>
        <end position="363"/>
    </location>
</feature>
<feature type="transmembrane region" description="Helical" evidence="12">
    <location>
        <begin position="296"/>
        <end position="318"/>
    </location>
</feature>
<dbReference type="RefSeq" id="XP_033776909.1">
    <property type="nucleotide sequence ID" value="XM_033921018.1"/>
</dbReference>
<feature type="compositionally biased region" description="Basic and acidic residues" evidence="11">
    <location>
        <begin position="1"/>
        <end position="20"/>
    </location>
</feature>
<comment type="subcellular location">
    <subcellularLocation>
        <location evidence="1">Cell membrane</location>
        <topology evidence="1">Multi-pass membrane protein</topology>
    </subcellularLocation>
</comment>
<evidence type="ECO:0000256" key="10">
    <source>
        <dbReference type="RuleBase" id="RU000688"/>
    </source>
</evidence>
<dbReference type="KEGG" id="gsh:117348662"/>
<evidence type="ECO:0000256" key="9">
    <source>
        <dbReference type="ARBA" id="ARBA00061394"/>
    </source>
</evidence>
<feature type="transmembrane region" description="Helical" evidence="12">
    <location>
        <begin position="179"/>
        <end position="198"/>
    </location>
</feature>
<sequence>MRDWTPTDSKRTETVPEKSPRAGSVEELLTVMETSTVHPNITATGELNQTEGGQDVIIKLSVFACFSIVICLIGLVGNAVVFCTLCFRIRRTSYTVYVLHLAAADFLFLVFNAIFLLYLVYVFLHPHPSSDNRREFLLALEILRNIGFNAGIFLLTAISVERCLSVLFPIWYRFKRLKWQSYIVCVSLFALSCLVSLLDSFVCPSEAYEKHTTECKSIKIFIAILTFAIFIPLMICSSLTLVIMVQRATKQCHPPKLYIAIVVSVMVFLISVVPAQLLWILFFFEVLLSNVDTFTLFLAIAFCNSVNSAANPLIYFFVGRKKQSGLQVSVHEALHRVFAEDGEPPELQDKTNTSTIGWSETQS</sequence>
<keyword evidence="14" id="KW-1185">Reference proteome</keyword>
<keyword evidence="3 10" id="KW-0812">Transmembrane</keyword>
<proteinExistence type="inferred from homology"/>
<keyword evidence="6 12" id="KW-0472">Membrane</keyword>
<evidence type="ECO:0000313" key="15">
    <source>
        <dbReference type="RefSeq" id="XP_033776908.1"/>
    </source>
</evidence>
<evidence type="ECO:0000256" key="3">
    <source>
        <dbReference type="ARBA" id="ARBA00022692"/>
    </source>
</evidence>
<evidence type="ECO:0000313" key="16">
    <source>
        <dbReference type="RefSeq" id="XP_033776909.1"/>
    </source>
</evidence>
<dbReference type="FunFam" id="1.20.1070.10:FF:000193">
    <property type="entry name" value="Mas-related G-protein coupled receptor member E"/>
    <property type="match status" value="1"/>
</dbReference>
<dbReference type="Pfam" id="PF00001">
    <property type="entry name" value="7tm_1"/>
    <property type="match status" value="1"/>
</dbReference>
<dbReference type="PRINTS" id="PR00237">
    <property type="entry name" value="GPCRRHODOPSN"/>
</dbReference>
<evidence type="ECO:0000256" key="11">
    <source>
        <dbReference type="SAM" id="MobiDB-lite"/>
    </source>
</evidence>
<gene>
    <name evidence="15 16" type="primary">LOC117348662</name>
</gene>
<evidence type="ECO:0000256" key="5">
    <source>
        <dbReference type="ARBA" id="ARBA00023040"/>
    </source>
</evidence>
<evidence type="ECO:0000256" key="6">
    <source>
        <dbReference type="ARBA" id="ARBA00023136"/>
    </source>
</evidence>
<dbReference type="GeneID" id="117348662"/>
<dbReference type="PROSITE" id="PS00237">
    <property type="entry name" value="G_PROTEIN_RECEP_F1_1"/>
    <property type="match status" value="1"/>
</dbReference>
<feature type="compositionally biased region" description="Polar residues" evidence="11">
    <location>
        <begin position="350"/>
        <end position="363"/>
    </location>
</feature>
<evidence type="ECO:0000256" key="1">
    <source>
        <dbReference type="ARBA" id="ARBA00004651"/>
    </source>
</evidence>
<keyword evidence="4 12" id="KW-1133">Transmembrane helix</keyword>
<dbReference type="OrthoDB" id="6091802at2759"/>
<feature type="transmembrane region" description="Helical" evidence="12">
    <location>
        <begin position="97"/>
        <end position="124"/>
    </location>
</feature>
<evidence type="ECO:0000313" key="14">
    <source>
        <dbReference type="Proteomes" id="UP000515159"/>
    </source>
</evidence>
<organism evidence="14 16">
    <name type="scientific">Geotrypetes seraphini</name>
    <name type="common">Gaboon caecilian</name>
    <name type="synonym">Caecilia seraphini</name>
    <dbReference type="NCBI Taxonomy" id="260995"/>
    <lineage>
        <taxon>Eukaryota</taxon>
        <taxon>Metazoa</taxon>
        <taxon>Chordata</taxon>
        <taxon>Craniata</taxon>
        <taxon>Vertebrata</taxon>
        <taxon>Euteleostomi</taxon>
        <taxon>Amphibia</taxon>
        <taxon>Gymnophiona</taxon>
        <taxon>Geotrypetes</taxon>
    </lineage>
</organism>
<dbReference type="InterPro" id="IPR017452">
    <property type="entry name" value="GPCR_Rhodpsn_7TM"/>
</dbReference>
<name>A0A6P8P0A7_GEOSA</name>
<dbReference type="GO" id="GO:0005886">
    <property type="term" value="C:plasma membrane"/>
    <property type="evidence" value="ECO:0007669"/>
    <property type="project" value="UniProtKB-SubCell"/>
</dbReference>
<feature type="region of interest" description="Disordered" evidence="11">
    <location>
        <begin position="1"/>
        <end position="22"/>
    </location>
</feature>
<feature type="domain" description="G-protein coupled receptors family 1 profile" evidence="13">
    <location>
        <begin position="77"/>
        <end position="315"/>
    </location>
</feature>
<dbReference type="PANTHER" id="PTHR11334">
    <property type="entry name" value="MAS-RELATED G-PROTEIN COUPLED RECEPTOR"/>
    <property type="match status" value="1"/>
</dbReference>
<protein>
    <submittedName>
        <fullName evidence="15 16">Proto-oncogene Mas-like isoform X1</fullName>
    </submittedName>
</protein>
<reference evidence="15 16" key="1">
    <citation type="submission" date="2025-04" db="UniProtKB">
        <authorList>
            <consortium name="RefSeq"/>
        </authorList>
    </citation>
    <scope>IDENTIFICATION</scope>
</reference>
<feature type="transmembrane region" description="Helical" evidence="12">
    <location>
        <begin position="218"/>
        <end position="245"/>
    </location>
</feature>
<dbReference type="SUPFAM" id="SSF81321">
    <property type="entry name" value="Family A G protein-coupled receptor-like"/>
    <property type="match status" value="1"/>
</dbReference>